<sequence length="62" mass="6558">MHSGKTPGQRGVFPVFQRNASLPNGEGEKVEVGNVAALDIAAFDATVPAAFRTKHGHWSRAA</sequence>
<evidence type="ECO:0000313" key="2">
    <source>
        <dbReference type="EMBL" id="MEB3752336.1"/>
    </source>
</evidence>
<gene>
    <name evidence="2" type="ORF">EP10_003251</name>
</gene>
<organism evidence="2 3">
    <name type="scientific">Geobacillus icigianus</name>
    <dbReference type="NCBI Taxonomy" id="1430331"/>
    <lineage>
        <taxon>Bacteria</taxon>
        <taxon>Bacillati</taxon>
        <taxon>Bacillota</taxon>
        <taxon>Bacilli</taxon>
        <taxon>Bacillales</taxon>
        <taxon>Anoxybacillaceae</taxon>
        <taxon>Geobacillus</taxon>
    </lineage>
</organism>
<dbReference type="EMBL" id="JPYA02000005">
    <property type="protein sequence ID" value="MEB3752336.1"/>
    <property type="molecule type" value="Genomic_DNA"/>
</dbReference>
<proteinExistence type="predicted"/>
<evidence type="ECO:0000256" key="1">
    <source>
        <dbReference type="SAM" id="MobiDB-lite"/>
    </source>
</evidence>
<accession>A0ABU6BKA5</accession>
<protein>
    <submittedName>
        <fullName evidence="2">Uncharacterized protein</fullName>
    </submittedName>
</protein>
<comment type="caution">
    <text evidence="2">The sequence shown here is derived from an EMBL/GenBank/DDBJ whole genome shotgun (WGS) entry which is preliminary data.</text>
</comment>
<feature type="region of interest" description="Disordered" evidence="1">
    <location>
        <begin position="1"/>
        <end position="27"/>
    </location>
</feature>
<name>A0ABU6BKA5_9BACL</name>
<keyword evidence="3" id="KW-1185">Reference proteome</keyword>
<evidence type="ECO:0000313" key="3">
    <source>
        <dbReference type="Proteomes" id="UP000029267"/>
    </source>
</evidence>
<reference evidence="2 3" key="1">
    <citation type="journal article" date="2014" name="Genome Announc.">
        <title>Draft Genome Sequence of Geobacillus icigianus Strain G1w1T Isolated from Hot Springs in the Valley of Geysers, Kamchatka (Russian Federation).</title>
        <authorList>
            <person name="Bryanskaya A.V."/>
            <person name="Rozanov A.S."/>
            <person name="Logacheva M.D."/>
            <person name="Kotenko A.V."/>
            <person name="Peltek S.E."/>
        </authorList>
    </citation>
    <scope>NUCLEOTIDE SEQUENCE [LARGE SCALE GENOMIC DNA]</scope>
    <source>
        <strain evidence="2 3">G1w1</strain>
    </source>
</reference>
<dbReference type="Proteomes" id="UP000029267">
    <property type="component" value="Unassembled WGS sequence"/>
</dbReference>